<sequence>MEKMMERKNQAVHKHLDSFELRVLERSATTIDVTTFYTELAKLRSDVDALLTPLNTVPEVAPTTEENEVVMIALLGDTMPPPDPSHDVGKRHHFDHTSDTEEAY</sequence>
<feature type="region of interest" description="Disordered" evidence="1">
    <location>
        <begin position="76"/>
        <end position="104"/>
    </location>
</feature>
<dbReference type="EnsemblPlants" id="PGSC0003DMT400091967">
    <property type="protein sequence ID" value="PGSC0003DMT400091967"/>
    <property type="gene ID" value="PGSC0003DMG400041538"/>
</dbReference>
<evidence type="ECO:0000313" key="3">
    <source>
        <dbReference type="Proteomes" id="UP000011115"/>
    </source>
</evidence>
<reference evidence="3" key="1">
    <citation type="journal article" date="2011" name="Nature">
        <title>Genome sequence and analysis of the tuber crop potato.</title>
        <authorList>
            <consortium name="The Potato Genome Sequencing Consortium"/>
        </authorList>
    </citation>
    <scope>NUCLEOTIDE SEQUENCE [LARGE SCALE GENOMIC DNA]</scope>
    <source>
        <strain evidence="3">cv. DM1-3 516 R44</strain>
    </source>
</reference>
<name>M1DNT2_SOLTU</name>
<evidence type="ECO:0000313" key="2">
    <source>
        <dbReference type="EnsemblPlants" id="PGSC0003DMT400091967"/>
    </source>
</evidence>
<dbReference type="PaxDb" id="4113-PGSC0003DMT400091967"/>
<dbReference type="AlphaFoldDB" id="M1DNT2"/>
<evidence type="ECO:0000256" key="1">
    <source>
        <dbReference type="SAM" id="MobiDB-lite"/>
    </source>
</evidence>
<dbReference type="Gramene" id="PGSC0003DMT400091967">
    <property type="protein sequence ID" value="PGSC0003DMT400091967"/>
    <property type="gene ID" value="PGSC0003DMG400041538"/>
</dbReference>
<protein>
    <submittedName>
        <fullName evidence="2">Integrase core domain containing protein</fullName>
    </submittedName>
</protein>
<organism evidence="2 3">
    <name type="scientific">Solanum tuberosum</name>
    <name type="common">Potato</name>
    <dbReference type="NCBI Taxonomy" id="4113"/>
    <lineage>
        <taxon>Eukaryota</taxon>
        <taxon>Viridiplantae</taxon>
        <taxon>Streptophyta</taxon>
        <taxon>Embryophyta</taxon>
        <taxon>Tracheophyta</taxon>
        <taxon>Spermatophyta</taxon>
        <taxon>Magnoliopsida</taxon>
        <taxon>eudicotyledons</taxon>
        <taxon>Gunneridae</taxon>
        <taxon>Pentapetalae</taxon>
        <taxon>asterids</taxon>
        <taxon>lamiids</taxon>
        <taxon>Solanales</taxon>
        <taxon>Solanaceae</taxon>
        <taxon>Solanoideae</taxon>
        <taxon>Solaneae</taxon>
        <taxon>Solanum</taxon>
    </lineage>
</organism>
<accession>M1DNT2</accession>
<dbReference type="InParanoid" id="M1DNT2"/>
<proteinExistence type="predicted"/>
<dbReference type="HOGENOM" id="CLU_028647_7_1_1"/>
<keyword evidence="3" id="KW-1185">Reference proteome</keyword>
<dbReference type="Proteomes" id="UP000011115">
    <property type="component" value="Unassembled WGS sequence"/>
</dbReference>
<feature type="compositionally biased region" description="Basic and acidic residues" evidence="1">
    <location>
        <begin position="95"/>
        <end position="104"/>
    </location>
</feature>
<reference evidence="2" key="2">
    <citation type="submission" date="2015-06" db="UniProtKB">
        <authorList>
            <consortium name="EnsemblPlants"/>
        </authorList>
    </citation>
    <scope>IDENTIFICATION</scope>
    <source>
        <strain evidence="2">DM1-3 516 R44</strain>
    </source>
</reference>